<protein>
    <submittedName>
        <fullName evidence="1">Uncharacterized protein</fullName>
    </submittedName>
</protein>
<evidence type="ECO:0000313" key="2">
    <source>
        <dbReference type="Proteomes" id="UP001154272"/>
    </source>
</evidence>
<name>A0ABM9HM32_9PROT</name>
<organism evidence="1 2">
    <name type="scientific">Commensalibacter papalotli</name>
    <name type="common">ex Botero et al. 2024</name>
    <dbReference type="NCBI Taxonomy" id="2972766"/>
    <lineage>
        <taxon>Bacteria</taxon>
        <taxon>Pseudomonadati</taxon>
        <taxon>Pseudomonadota</taxon>
        <taxon>Alphaproteobacteria</taxon>
        <taxon>Acetobacterales</taxon>
        <taxon>Acetobacteraceae</taxon>
    </lineage>
</organism>
<reference evidence="1" key="1">
    <citation type="submission" date="2022-10" db="EMBL/GenBank/DDBJ databases">
        <authorList>
            <person name="Botero Cardona J."/>
        </authorList>
    </citation>
    <scope>NUCLEOTIDE SEQUENCE</scope>
    <source>
        <strain evidence="1">R-83534</strain>
    </source>
</reference>
<keyword evidence="2" id="KW-1185">Reference proteome</keyword>
<comment type="caution">
    <text evidence="1">The sequence shown here is derived from an EMBL/GenBank/DDBJ whole genome shotgun (WGS) entry which is preliminary data.</text>
</comment>
<sequence>MLSILSGHRSFDFVDHIFNVLCFNDKNNSVIPIRHSGLIKDNLPIPLSLLHAIILLNKCNNKVFDMISKELLSYELLIYIINNQMIICIILIL</sequence>
<dbReference type="Proteomes" id="UP001154272">
    <property type="component" value="Unassembled WGS sequence"/>
</dbReference>
<accession>A0ABM9HM32</accession>
<evidence type="ECO:0000313" key="1">
    <source>
        <dbReference type="EMBL" id="CAI3935913.1"/>
    </source>
</evidence>
<gene>
    <name evidence="1" type="ORF">R83534S58_LOCUS825</name>
</gene>
<dbReference type="EMBL" id="CAMXCH010000001">
    <property type="protein sequence ID" value="CAI3935913.1"/>
    <property type="molecule type" value="Genomic_DNA"/>
</dbReference>
<proteinExistence type="predicted"/>